<feature type="compositionally biased region" description="Basic and acidic residues" evidence="1">
    <location>
        <begin position="771"/>
        <end position="783"/>
    </location>
</feature>
<protein>
    <submittedName>
        <fullName evidence="2">Uncharacterized protein</fullName>
    </submittedName>
</protein>
<feature type="compositionally biased region" description="Pro residues" evidence="1">
    <location>
        <begin position="265"/>
        <end position="276"/>
    </location>
</feature>
<feature type="compositionally biased region" description="Low complexity" evidence="1">
    <location>
        <begin position="870"/>
        <end position="879"/>
    </location>
</feature>
<feature type="compositionally biased region" description="Low complexity" evidence="1">
    <location>
        <begin position="97"/>
        <end position="106"/>
    </location>
</feature>
<feature type="region of interest" description="Disordered" evidence="1">
    <location>
        <begin position="402"/>
        <end position="457"/>
    </location>
</feature>
<feature type="region of interest" description="Disordered" evidence="1">
    <location>
        <begin position="79"/>
        <end position="122"/>
    </location>
</feature>
<feature type="region of interest" description="Disordered" evidence="1">
    <location>
        <begin position="230"/>
        <end position="330"/>
    </location>
</feature>
<accession>A0A0G4H9H7</accession>
<feature type="region of interest" description="Disordered" evidence="1">
    <location>
        <begin position="701"/>
        <end position="879"/>
    </location>
</feature>
<organism evidence="2">
    <name type="scientific">Chromera velia CCMP2878</name>
    <dbReference type="NCBI Taxonomy" id="1169474"/>
    <lineage>
        <taxon>Eukaryota</taxon>
        <taxon>Sar</taxon>
        <taxon>Alveolata</taxon>
        <taxon>Colpodellida</taxon>
        <taxon>Chromeraceae</taxon>
        <taxon>Chromera</taxon>
    </lineage>
</organism>
<proteinExistence type="predicted"/>
<feature type="compositionally biased region" description="Basic and acidic residues" evidence="1">
    <location>
        <begin position="667"/>
        <end position="688"/>
    </location>
</feature>
<name>A0A0G4H9H7_9ALVE</name>
<dbReference type="VEuPathDB" id="CryptoDB:Cvel_25409"/>
<reference evidence="2" key="1">
    <citation type="submission" date="2014-11" db="EMBL/GenBank/DDBJ databases">
        <authorList>
            <person name="Otto D Thomas"/>
            <person name="Naeem Raeece"/>
        </authorList>
    </citation>
    <scope>NUCLEOTIDE SEQUENCE</scope>
</reference>
<feature type="region of interest" description="Disordered" evidence="1">
    <location>
        <begin position="353"/>
        <end position="385"/>
    </location>
</feature>
<feature type="compositionally biased region" description="Basic and acidic residues" evidence="1">
    <location>
        <begin position="719"/>
        <end position="738"/>
    </location>
</feature>
<feature type="compositionally biased region" description="Low complexity" evidence="1">
    <location>
        <begin position="913"/>
        <end position="929"/>
    </location>
</feature>
<sequence length="1045" mass="108200">MSRTAPVQPLIIDDISSYKADGKPLPPHTRRVKFVFMTGRMRLQQEESSIDTLGDDPWDELQIKIRDDLEYLEFDLPANISAGGPEAEQETEGGEESGTASSSSSAPPVPGIKPEGEEEEGPMTIRFRHLKGIDLSKWIPKCQYAKQNTGETYSIWLRDHSPSDFKSVQLHELSTTIGGLGGNKVHRILTVLQRLRMNAHISRKIRLSGVGAEVWGKNVPPPILDTPPPMLPPPSKRTHLQKQAAAAQGYPDRVGPFSAGFPIIPGYPTPKAPAPPTNTSRQGGGGGVAGSTAPSPTVAGGASPPARSISGMSHGSSPTPSSGIPASFSSLWPNSTQQSLSNRLALADFSGKRPSHVAAPVGTISVPPGSTSASAAGGAKSKQPYRLESSIMKLTPKQPEIAAAKKAPHPQQGLKRGMSQDHTHTSMGLSADGGIGGGPSGSLYSATAPPTLPSSIKRPKVVGGGGWFPDSSVSSLSAKVPIAPASGTGLPKVGVGMNTGMPLRPPFSSLENLQENGAFRGGPLAPGSDLSAAGRAPLGPVSGGFLFSRATPTSSGLSSMGAALGLPAPVTSSSTGVGLRGAASLATTGGSVVRSGSGGLDTGGVYRHHQSTFFLLRWGRDGKYVIVSEGTFSVFVVSFEGAAGEKKEKNLKQADATQPKTTETAGEGEKAEETKSKAAEDPEEDSMRGFEGLGVKVVAVSSSSSSSSSASPPPAANKKGSEERDATEKEDTRQKIGEIRVSPGPAGGLTQVEVKVEQPVRLHRISVSRQGEGEGERDQKPEGHLTVGEAPTRAAKTKSETETGKPALEGRQSEEGRDAESVVVEGDGAKGQEGKGSSGDLPAGSAVLGSGHTERGGEGDRVRGAEGVDASSSSSSASASASLSLVSSEVSVSVGEWYPLFPWDSLEVGVGLSSSIPSSSASSSSSSSSACPPTTIPVAVPVEDARGEANAGTTMLTLQLEPVTVAALLLMRGRAPPRNTHKHPQMDPARFPEAMDCLRPEPIDILLQRDMQAFGVSIGRAALDLPIILQDGRRPSAQSVIPQRR</sequence>
<feature type="compositionally biased region" description="Basic and acidic residues" evidence="1">
    <location>
        <begin position="811"/>
        <end position="820"/>
    </location>
</feature>
<feature type="compositionally biased region" description="Polar residues" evidence="1">
    <location>
        <begin position="310"/>
        <end position="330"/>
    </location>
</feature>
<dbReference type="AlphaFoldDB" id="A0A0G4H9H7"/>
<feature type="compositionally biased region" description="Basic and acidic residues" evidence="1">
    <location>
        <begin position="852"/>
        <end position="866"/>
    </location>
</feature>
<evidence type="ECO:0000256" key="1">
    <source>
        <dbReference type="SAM" id="MobiDB-lite"/>
    </source>
</evidence>
<feature type="compositionally biased region" description="Gly residues" evidence="1">
    <location>
        <begin position="431"/>
        <end position="440"/>
    </location>
</feature>
<dbReference type="EMBL" id="CDMZ01002067">
    <property type="protein sequence ID" value="CEM40588.1"/>
    <property type="molecule type" value="Genomic_DNA"/>
</dbReference>
<feature type="region of interest" description="Disordered" evidence="1">
    <location>
        <begin position="912"/>
        <end position="935"/>
    </location>
</feature>
<evidence type="ECO:0000313" key="2">
    <source>
        <dbReference type="EMBL" id="CEM40588.1"/>
    </source>
</evidence>
<feature type="compositionally biased region" description="Low complexity" evidence="1">
    <location>
        <begin position="701"/>
        <end position="710"/>
    </location>
</feature>
<feature type="region of interest" description="Disordered" evidence="1">
    <location>
        <begin position="646"/>
        <end position="689"/>
    </location>
</feature>
<feature type="compositionally biased region" description="Low complexity" evidence="1">
    <location>
        <begin position="369"/>
        <end position="382"/>
    </location>
</feature>
<gene>
    <name evidence="2" type="ORF">Cvel_25409</name>
</gene>